<dbReference type="Proteomes" id="UP000037510">
    <property type="component" value="Unassembled WGS sequence"/>
</dbReference>
<name>A0A0L7L036_OPEBR</name>
<feature type="non-terminal residue" evidence="2">
    <location>
        <position position="1247"/>
    </location>
</feature>
<dbReference type="EMBL" id="JTDY01003958">
    <property type="protein sequence ID" value="KOB68775.1"/>
    <property type="molecule type" value="Genomic_DNA"/>
</dbReference>
<protein>
    <submittedName>
        <fullName evidence="2">Uncharacterized protein</fullName>
    </submittedName>
</protein>
<feature type="compositionally biased region" description="Basic and acidic residues" evidence="1">
    <location>
        <begin position="839"/>
        <end position="849"/>
    </location>
</feature>
<accession>A0A0L7L036</accession>
<feature type="compositionally biased region" description="Basic and acidic residues" evidence="1">
    <location>
        <begin position="383"/>
        <end position="394"/>
    </location>
</feature>
<dbReference type="STRING" id="104452.A0A0L7L036"/>
<organism evidence="2 3">
    <name type="scientific">Operophtera brumata</name>
    <name type="common">Winter moth</name>
    <name type="synonym">Phalaena brumata</name>
    <dbReference type="NCBI Taxonomy" id="104452"/>
    <lineage>
        <taxon>Eukaryota</taxon>
        <taxon>Metazoa</taxon>
        <taxon>Ecdysozoa</taxon>
        <taxon>Arthropoda</taxon>
        <taxon>Hexapoda</taxon>
        <taxon>Insecta</taxon>
        <taxon>Pterygota</taxon>
        <taxon>Neoptera</taxon>
        <taxon>Endopterygota</taxon>
        <taxon>Lepidoptera</taxon>
        <taxon>Glossata</taxon>
        <taxon>Ditrysia</taxon>
        <taxon>Geometroidea</taxon>
        <taxon>Geometridae</taxon>
        <taxon>Larentiinae</taxon>
        <taxon>Operophtera</taxon>
    </lineage>
</organism>
<comment type="caution">
    <text evidence="2">The sequence shown here is derived from an EMBL/GenBank/DDBJ whole genome shotgun (WGS) entry which is preliminary data.</text>
</comment>
<feature type="region of interest" description="Disordered" evidence="1">
    <location>
        <begin position="197"/>
        <end position="254"/>
    </location>
</feature>
<feature type="region of interest" description="Disordered" evidence="1">
    <location>
        <begin position="383"/>
        <end position="422"/>
    </location>
</feature>
<feature type="region of interest" description="Disordered" evidence="1">
    <location>
        <begin position="447"/>
        <end position="468"/>
    </location>
</feature>
<feature type="compositionally biased region" description="Basic and acidic residues" evidence="1">
    <location>
        <begin position="209"/>
        <end position="238"/>
    </location>
</feature>
<sequence length="1247" mass="139927">NASYVINRRYSKDKMSPVCHSFVQNAWKKDFCSNCFKSREEHGKQDRPTEGNKYLVTPFQHRGAFFKKTPPSILRVHPKKKSKRNVRFPEEVCSVIGFGGDDWSDGEEFEISEVTEEDDTFPDTEEEREMYKITKSNTDFNTVKANLLGDSAAKSYTSLMLGRMQTDSDDNITTAASICTEKSLLEEISETLEHNRRCSGTEQTLSPKENTKPTVVDEKMKESMSDEPDRKEMSETKKNSIVRKSPLIKTQERPKVNLSRSEFKFCKINIERNESSSVDSAVSTLNSTANNSLASDDESFSGRTDSDNDDSGHFSESHKCEETVKIKVFNDDKNEKLSPIERHRKVDGQHNGGYSTFQCTINDLPPILSKQPDNIFSAEASRELAGEPDGRADPDENTEAPALPKSPVPTLDPRPSFLHGMFSDIMPAHKPALPEKPKLPVKPVIKQSTKKANATHQMSMHSQQTTNNDVESVIKCEENSGEIVDRFGDKSETLYYAQPVLTKQDSDSSLSSLSKRKAPTPPSTPTVDEYPNIYQRNAHGFMKSDSPVVREMEKRERATMSSTPKAKTTEEIEVKKTEMVPEPAPRRNISLSHDNLLLDEKRKGKLKFSIKKLLRIGSSKDLDKKELSVPTVTKVTSKSEDIYDLTPKPKPRLVIIHPLDINGSSVEVVKSNCDISELRRMSHDDVSSIYSGISSSTDPDPPKVLNKPPPPPRQFSDDKAIANVPKPARPPPPNSVALQKKQKTQTWSATPAKVDNIYANLGEIRSALAPRKPERTASMREREAHLELPKRRTPIDDDKDELDDGPQELVQATNDTVIHSYDDVYSNSKYEEENSDSAKNSDSDYEYVHHARSSSPECDAKPRETESRTEIGKEVVEAVNYNNSVFNRSSIPYCGSETESEIYSPYSFYSSNDNMDSPSNEDYSNDMTPKTTTNKLRVRKGRSVVHRNLEDNYGAVVIANHEALAQVLEQPSLRGLKACTNLRWSDFSVQPSNLVRAGKRIFHPAVWTSSQGPVHVTLMMYKEQMASQLVCQQSAPTLSLHAVTEFCDLSYGDSLHSSEGLTKEHQLVQTEQIHEAIFMMLQIINGLKCLQARGVEDIPESLSTFISLKDVQSQSSPPADDRLSSLSAPKTNYEVHNSLCQSAIKASEILLPGEKLTPLLKDILKEERAISLNQAKSILEFMLWGPLDVVQGVPTEDRELSLQRWLDLERATVLHGLVRTRVQLNVFEQLHLMFLVRSTAKAMCDSS</sequence>
<feature type="compositionally biased region" description="Basic and acidic residues" evidence="1">
    <location>
        <begin position="858"/>
        <end position="870"/>
    </location>
</feature>
<evidence type="ECO:0000256" key="1">
    <source>
        <dbReference type="SAM" id="MobiDB-lite"/>
    </source>
</evidence>
<dbReference type="PANTHER" id="PTHR37970">
    <property type="entry name" value="PROTEIN CBG08587"/>
    <property type="match status" value="1"/>
</dbReference>
<feature type="compositionally biased region" description="Basic and acidic residues" evidence="1">
    <location>
        <begin position="771"/>
        <end position="796"/>
    </location>
</feature>
<feature type="compositionally biased region" description="Low complexity" evidence="1">
    <location>
        <begin position="689"/>
        <end position="706"/>
    </location>
</feature>
<feature type="region of interest" description="Disordered" evidence="1">
    <location>
        <begin position="689"/>
        <end position="751"/>
    </location>
</feature>
<evidence type="ECO:0000313" key="2">
    <source>
        <dbReference type="EMBL" id="KOB68775.1"/>
    </source>
</evidence>
<feature type="region of interest" description="Disordered" evidence="1">
    <location>
        <begin position="769"/>
        <end position="805"/>
    </location>
</feature>
<feature type="region of interest" description="Disordered" evidence="1">
    <location>
        <begin position="828"/>
        <end position="870"/>
    </location>
</feature>
<dbReference type="PANTHER" id="PTHR37970:SF1">
    <property type="entry name" value="SERINE-RICH ADHESIN FOR PLATELETS"/>
    <property type="match status" value="1"/>
</dbReference>
<feature type="compositionally biased region" description="Basic and acidic residues" evidence="1">
    <location>
        <begin position="304"/>
        <end position="318"/>
    </location>
</feature>
<feature type="region of interest" description="Disordered" evidence="1">
    <location>
        <begin position="289"/>
        <end position="318"/>
    </location>
</feature>
<keyword evidence="3" id="KW-1185">Reference proteome</keyword>
<feature type="compositionally biased region" description="Polar residues" evidence="1">
    <location>
        <begin position="450"/>
        <end position="468"/>
    </location>
</feature>
<feature type="non-terminal residue" evidence="2">
    <location>
        <position position="1"/>
    </location>
</feature>
<feature type="compositionally biased region" description="Basic and acidic residues" evidence="1">
    <location>
        <begin position="548"/>
        <end position="558"/>
    </location>
</feature>
<reference evidence="2 3" key="1">
    <citation type="journal article" date="2015" name="Genome Biol. Evol.">
        <title>The genome of winter moth (Operophtera brumata) provides a genomic perspective on sexual dimorphism and phenology.</title>
        <authorList>
            <person name="Derks M.F."/>
            <person name="Smit S."/>
            <person name="Salis L."/>
            <person name="Schijlen E."/>
            <person name="Bossers A."/>
            <person name="Mateman C."/>
            <person name="Pijl A.S."/>
            <person name="de Ridder D."/>
            <person name="Groenen M.A."/>
            <person name="Visser M.E."/>
            <person name="Megens H.J."/>
        </authorList>
    </citation>
    <scope>NUCLEOTIDE SEQUENCE [LARGE SCALE GENOMIC DNA]</scope>
    <source>
        <strain evidence="2">WM2013NL</strain>
        <tissue evidence="2">Head and thorax</tissue>
    </source>
</reference>
<feature type="region of interest" description="Disordered" evidence="1">
    <location>
        <begin position="499"/>
        <end position="568"/>
    </location>
</feature>
<gene>
    <name evidence="2" type="ORF">OBRU01_16296</name>
</gene>
<proteinExistence type="predicted"/>
<evidence type="ECO:0000313" key="3">
    <source>
        <dbReference type="Proteomes" id="UP000037510"/>
    </source>
</evidence>
<dbReference type="AlphaFoldDB" id="A0A0L7L036"/>
<feature type="compositionally biased region" description="Polar residues" evidence="1">
    <location>
        <begin position="198"/>
        <end position="208"/>
    </location>
</feature>